<gene>
    <name evidence="1" type="ORF">WDZ17_05340</name>
</gene>
<dbReference type="Gene3D" id="3.40.50.300">
    <property type="entry name" value="P-loop containing nucleotide triphosphate hydrolases"/>
    <property type="match status" value="1"/>
</dbReference>
<evidence type="ECO:0000313" key="1">
    <source>
        <dbReference type="EMBL" id="MEJ5944716.1"/>
    </source>
</evidence>
<dbReference type="RefSeq" id="WP_339574100.1">
    <property type="nucleotide sequence ID" value="NZ_JBBIAA010000003.1"/>
</dbReference>
<dbReference type="EMBL" id="JBBIAA010000003">
    <property type="protein sequence ID" value="MEJ5944716.1"/>
    <property type="molecule type" value="Genomic_DNA"/>
</dbReference>
<dbReference type="InterPro" id="IPR027417">
    <property type="entry name" value="P-loop_NTPase"/>
</dbReference>
<protein>
    <recommendedName>
        <fullName evidence="3">Uridine kinase</fullName>
    </recommendedName>
</protein>
<accession>A0ABU8RI88</accession>
<evidence type="ECO:0000313" key="2">
    <source>
        <dbReference type="Proteomes" id="UP001387100"/>
    </source>
</evidence>
<organism evidence="1 2">
    <name type="scientific">Pseudokineococcus basanitobsidens</name>
    <dbReference type="NCBI Taxonomy" id="1926649"/>
    <lineage>
        <taxon>Bacteria</taxon>
        <taxon>Bacillati</taxon>
        <taxon>Actinomycetota</taxon>
        <taxon>Actinomycetes</taxon>
        <taxon>Kineosporiales</taxon>
        <taxon>Kineosporiaceae</taxon>
        <taxon>Pseudokineococcus</taxon>
    </lineage>
</organism>
<keyword evidence="2" id="KW-1185">Reference proteome</keyword>
<proteinExistence type="predicted"/>
<reference evidence="1 2" key="1">
    <citation type="journal article" date="2017" name="Int. J. Syst. Evol. Microbiol.">
        <title>Pseudokineococcus basanitobsidens sp. nov., isolated from volcanic rock.</title>
        <authorList>
            <person name="Lee D.W."/>
            <person name="Park M.Y."/>
            <person name="Kim J.J."/>
            <person name="Kim B.S."/>
        </authorList>
    </citation>
    <scope>NUCLEOTIDE SEQUENCE [LARGE SCALE GENOMIC DNA]</scope>
    <source>
        <strain evidence="1 2">DSM 103726</strain>
    </source>
</reference>
<evidence type="ECO:0008006" key="3">
    <source>
        <dbReference type="Google" id="ProtNLM"/>
    </source>
</evidence>
<name>A0ABU8RI88_9ACTN</name>
<dbReference type="Proteomes" id="UP001387100">
    <property type="component" value="Unassembled WGS sequence"/>
</dbReference>
<sequence length="160" mass="17488">MVVEGRSGAGKSTLADLLGAALAAPVLRMDDLYPGWDGLSAGSRRLEEEVLPRFRRGAPVRLRRWSWARGRWCPPAAAPLVVPPAPLLVVEGVGAGTRGATRPGDVLLWLQAPEAVRRRRALDRDGDAYAPHWERWAAQEERHLAAHDPRGRADVVVRTG</sequence>
<comment type="caution">
    <text evidence="1">The sequence shown here is derived from an EMBL/GenBank/DDBJ whole genome shotgun (WGS) entry which is preliminary data.</text>
</comment>
<dbReference type="SUPFAM" id="SSF52540">
    <property type="entry name" value="P-loop containing nucleoside triphosphate hydrolases"/>
    <property type="match status" value="1"/>
</dbReference>